<proteinExistence type="predicted"/>
<dbReference type="AlphaFoldDB" id="A0A2Y9BKX4"/>
<organism evidence="3 4">
    <name type="scientific">Faecalicatena orotica</name>
    <dbReference type="NCBI Taxonomy" id="1544"/>
    <lineage>
        <taxon>Bacteria</taxon>
        <taxon>Bacillati</taxon>
        <taxon>Bacillota</taxon>
        <taxon>Clostridia</taxon>
        <taxon>Lachnospirales</taxon>
        <taxon>Lachnospiraceae</taxon>
        <taxon>Faecalicatena</taxon>
    </lineage>
</organism>
<dbReference type="OrthoDB" id="9812239at2"/>
<dbReference type="RefSeq" id="WP_109733385.1">
    <property type="nucleotide sequence ID" value="NZ_BAAACK010000014.1"/>
</dbReference>
<gene>
    <name evidence="3" type="ORF">A8806_11733</name>
</gene>
<name>A0A2Y9BKX4_9FIRM</name>
<protein>
    <submittedName>
        <fullName evidence="3">Helix-turn-helix protein</fullName>
    </submittedName>
</protein>
<dbReference type="GO" id="GO:0003677">
    <property type="term" value="F:DNA binding"/>
    <property type="evidence" value="ECO:0007669"/>
    <property type="project" value="UniProtKB-KW"/>
</dbReference>
<dbReference type="PROSITE" id="PS50943">
    <property type="entry name" value="HTH_CROC1"/>
    <property type="match status" value="1"/>
</dbReference>
<evidence type="ECO:0000256" key="1">
    <source>
        <dbReference type="ARBA" id="ARBA00023125"/>
    </source>
</evidence>
<feature type="domain" description="HTH cro/C1-type" evidence="2">
    <location>
        <begin position="7"/>
        <end position="61"/>
    </location>
</feature>
<dbReference type="Gene3D" id="1.10.260.40">
    <property type="entry name" value="lambda repressor-like DNA-binding domains"/>
    <property type="match status" value="1"/>
</dbReference>
<dbReference type="Pfam" id="PF01381">
    <property type="entry name" value="HTH_3"/>
    <property type="match status" value="1"/>
</dbReference>
<evidence type="ECO:0000313" key="4">
    <source>
        <dbReference type="Proteomes" id="UP000245845"/>
    </source>
</evidence>
<keyword evidence="4" id="KW-1185">Reference proteome</keyword>
<dbReference type="EMBL" id="QGDL01000017">
    <property type="protein sequence ID" value="PWJ22693.1"/>
    <property type="molecule type" value="Genomic_DNA"/>
</dbReference>
<dbReference type="InterPro" id="IPR010982">
    <property type="entry name" value="Lambda_DNA-bd_dom_sf"/>
</dbReference>
<accession>A0A2Y9BKX4</accession>
<dbReference type="InterPro" id="IPR001387">
    <property type="entry name" value="Cro/C1-type_HTH"/>
</dbReference>
<keyword evidence="1" id="KW-0238">DNA-binding</keyword>
<dbReference type="PANTHER" id="PTHR46558">
    <property type="entry name" value="TRACRIPTIONAL REGULATORY PROTEIN-RELATED-RELATED"/>
    <property type="match status" value="1"/>
</dbReference>
<reference evidence="3 4" key="1">
    <citation type="submission" date="2018-05" db="EMBL/GenBank/DDBJ databases">
        <title>The Hungate 1000. A catalogue of reference genomes from the rumen microbiome.</title>
        <authorList>
            <person name="Kelly W."/>
        </authorList>
    </citation>
    <scope>NUCLEOTIDE SEQUENCE [LARGE SCALE GENOMIC DNA]</scope>
    <source>
        <strain evidence="3 4">NLAE-zl-C242</strain>
    </source>
</reference>
<dbReference type="SUPFAM" id="SSF47413">
    <property type="entry name" value="lambda repressor-like DNA-binding domains"/>
    <property type="match status" value="1"/>
</dbReference>
<dbReference type="PANTHER" id="PTHR46558:SF11">
    <property type="entry name" value="HTH-TYPE TRANSCRIPTIONAL REGULATOR XRE"/>
    <property type="match status" value="1"/>
</dbReference>
<sequence length="72" mass="8463">MVNIERIRNLREDNDLTQTDIAALLNISQRAYSHYESGNRKLPLDIIISLADYYNCSVDYLLCRTDRKEINK</sequence>
<dbReference type="Proteomes" id="UP000245845">
    <property type="component" value="Unassembled WGS sequence"/>
</dbReference>
<evidence type="ECO:0000259" key="2">
    <source>
        <dbReference type="PROSITE" id="PS50943"/>
    </source>
</evidence>
<dbReference type="SMART" id="SM00530">
    <property type="entry name" value="HTH_XRE"/>
    <property type="match status" value="1"/>
</dbReference>
<evidence type="ECO:0000313" key="3">
    <source>
        <dbReference type="EMBL" id="PWJ22693.1"/>
    </source>
</evidence>
<dbReference type="CDD" id="cd00093">
    <property type="entry name" value="HTH_XRE"/>
    <property type="match status" value="1"/>
</dbReference>
<comment type="caution">
    <text evidence="3">The sequence shown here is derived from an EMBL/GenBank/DDBJ whole genome shotgun (WGS) entry which is preliminary data.</text>
</comment>